<evidence type="ECO:0000313" key="2">
    <source>
        <dbReference type="EMBL" id="QEL19687.1"/>
    </source>
</evidence>
<dbReference type="EMBL" id="CP042425">
    <property type="protein sequence ID" value="QEL19687.1"/>
    <property type="molecule type" value="Genomic_DNA"/>
</dbReference>
<feature type="region of interest" description="Disordered" evidence="1">
    <location>
        <begin position="183"/>
        <end position="210"/>
    </location>
</feature>
<dbReference type="AlphaFoldDB" id="A0A5C1ANG6"/>
<organism evidence="2 3">
    <name type="scientific">Limnoglobus roseus</name>
    <dbReference type="NCBI Taxonomy" id="2598579"/>
    <lineage>
        <taxon>Bacteria</taxon>
        <taxon>Pseudomonadati</taxon>
        <taxon>Planctomycetota</taxon>
        <taxon>Planctomycetia</taxon>
        <taxon>Gemmatales</taxon>
        <taxon>Gemmataceae</taxon>
        <taxon>Limnoglobus</taxon>
    </lineage>
</organism>
<sequence length="370" mass="38485">MTLTRWKLMAGVLGISIVGVVAVANPQCPNIKKDQARETAPPGRIVAVKGAEIVTDVPPTVTPLTLTLPTTPTGILPDLTPMPVSQPPLPQVAVGSPPLPYDPPPAFKVDLTAPPAPPTPALPKLEVAAPTPVLPKVEVTAPKPEPAKVERVVELPLPGVVAAKPTAPVPELQLDLPVLQAPKQDWKPSLPDAPTPKLAVPSEPSPSRVVLDDRPATIAPVPTTPKKVEATPVKKTTTSEESAVRVMIHLGTGQPKFDVLAGDDVLLKAVCDNVDIRSPAEKGAGVTPLKAGGKVRFSAPGCEGTCDNLTVLPSTGEVELVGNVKVHCRMGKGETEINATTMKFKLGSAPAYAVPEPGVTSATFRDSTTR</sequence>
<protein>
    <submittedName>
        <fullName evidence="2">Uncharacterized protein</fullName>
    </submittedName>
</protein>
<evidence type="ECO:0000313" key="3">
    <source>
        <dbReference type="Proteomes" id="UP000324974"/>
    </source>
</evidence>
<reference evidence="3" key="1">
    <citation type="submission" date="2019-08" db="EMBL/GenBank/DDBJ databases">
        <title>Limnoglobus roseus gen. nov., sp. nov., a novel freshwater planctomycete with a giant genome from the family Gemmataceae.</title>
        <authorList>
            <person name="Kulichevskaya I.S."/>
            <person name="Naumoff D.G."/>
            <person name="Miroshnikov K."/>
            <person name="Ivanova A."/>
            <person name="Philippov D.A."/>
            <person name="Hakobyan A."/>
            <person name="Rijpstra I.C."/>
            <person name="Sinninghe Damste J.S."/>
            <person name="Liesack W."/>
            <person name="Dedysh S.N."/>
        </authorList>
    </citation>
    <scope>NUCLEOTIDE SEQUENCE [LARGE SCALE GENOMIC DNA]</scope>
    <source>
        <strain evidence="3">PX52</strain>
    </source>
</reference>
<accession>A0A5C1ANG6</accession>
<dbReference type="Proteomes" id="UP000324974">
    <property type="component" value="Chromosome"/>
</dbReference>
<evidence type="ECO:0000256" key="1">
    <source>
        <dbReference type="SAM" id="MobiDB-lite"/>
    </source>
</evidence>
<dbReference type="KEGG" id="lrs:PX52LOC_06766"/>
<gene>
    <name evidence="2" type="ORF">PX52LOC_06766</name>
</gene>
<proteinExistence type="predicted"/>
<keyword evidence="3" id="KW-1185">Reference proteome</keyword>
<feature type="region of interest" description="Disordered" evidence="1">
    <location>
        <begin position="217"/>
        <end position="236"/>
    </location>
</feature>
<name>A0A5C1ANG6_9BACT</name>
<dbReference type="RefSeq" id="WP_149114052.1">
    <property type="nucleotide sequence ID" value="NZ_CP042425.1"/>
</dbReference>
<dbReference type="OrthoDB" id="292403at2"/>